<dbReference type="Proteomes" id="UP000195787">
    <property type="component" value="Unassembled WGS sequence"/>
</dbReference>
<evidence type="ECO:0000313" key="1">
    <source>
        <dbReference type="EMBL" id="SJM69538.1"/>
    </source>
</evidence>
<sequence>MGPFELQLGLSMFTRMLATRGREKLAYQCSGQHRASILLI</sequence>
<name>A0A1R4GMV7_9MICO</name>
<organism evidence="1 2">
    <name type="scientific">Agrococcus casei LMG 22410</name>
    <dbReference type="NCBI Taxonomy" id="1255656"/>
    <lineage>
        <taxon>Bacteria</taxon>
        <taxon>Bacillati</taxon>
        <taxon>Actinomycetota</taxon>
        <taxon>Actinomycetes</taxon>
        <taxon>Micrococcales</taxon>
        <taxon>Microbacteriaceae</taxon>
        <taxon>Agrococcus</taxon>
    </lineage>
</organism>
<protein>
    <submittedName>
        <fullName evidence="1">Uncharacterized protein</fullName>
    </submittedName>
</protein>
<evidence type="ECO:0000313" key="2">
    <source>
        <dbReference type="Proteomes" id="UP000195787"/>
    </source>
</evidence>
<proteinExistence type="predicted"/>
<accession>A0A1R4GMV7</accession>
<reference evidence="1 2" key="1">
    <citation type="submission" date="2017-02" db="EMBL/GenBank/DDBJ databases">
        <authorList>
            <person name="Peterson S.W."/>
        </authorList>
    </citation>
    <scope>NUCLEOTIDE SEQUENCE [LARGE SCALE GENOMIC DNA]</scope>
    <source>
        <strain evidence="1 2">LMG 22410</strain>
    </source>
</reference>
<dbReference type="AlphaFoldDB" id="A0A1R4GMV7"/>
<gene>
    <name evidence="1" type="ORF">CZ674_13370</name>
</gene>
<keyword evidence="2" id="KW-1185">Reference proteome</keyword>
<dbReference type="EMBL" id="FUHU01000046">
    <property type="protein sequence ID" value="SJM69538.1"/>
    <property type="molecule type" value="Genomic_DNA"/>
</dbReference>